<dbReference type="SUPFAM" id="SSF64153">
    <property type="entry name" value="YjeF N-terminal domain-like"/>
    <property type="match status" value="1"/>
</dbReference>
<evidence type="ECO:0000256" key="5">
    <source>
        <dbReference type="ARBA" id="ARBA00022723"/>
    </source>
</evidence>
<keyword evidence="9 18" id="KW-0630">Potassium</keyword>
<feature type="binding site" evidence="18">
    <location>
        <begin position="126"/>
        <end position="132"/>
    </location>
    <ligand>
        <name>(6S)-NADPHX</name>
        <dbReference type="ChEBI" id="CHEBI:64076"/>
    </ligand>
</feature>
<evidence type="ECO:0000256" key="3">
    <source>
        <dbReference type="ARBA" id="ARBA00006001"/>
    </source>
</evidence>
<dbReference type="InterPro" id="IPR029056">
    <property type="entry name" value="Ribokinase-like"/>
</dbReference>
<comment type="caution">
    <text evidence="18">Lacks conserved residue(s) required for the propagation of feature annotation.</text>
</comment>
<comment type="function">
    <text evidence="14 19">Bifunctional enzyme that catalyzes the epimerization of the S- and R-forms of NAD(P)HX and the dehydration of the S-form of NAD(P)HX at the expense of ADP, which is converted to AMP. This allows the repair of both epimers of NAD(P)HX, a damaged form of NAD(P)H that is a result of enzymatic or heat-dependent hydration.</text>
</comment>
<feature type="binding site" evidence="17">
    <location>
        <position position="447"/>
    </location>
    <ligand>
        <name>AMP</name>
        <dbReference type="ChEBI" id="CHEBI:456215"/>
    </ligand>
</feature>
<keyword evidence="10 17" id="KW-0520">NAD</keyword>
<dbReference type="Pfam" id="PF01256">
    <property type="entry name" value="Carb_kinase"/>
    <property type="match status" value="1"/>
</dbReference>
<dbReference type="eggNOG" id="COG0062">
    <property type="taxonomic scope" value="Bacteria"/>
</dbReference>
<dbReference type="RefSeq" id="WP_011420558.1">
    <property type="nucleotide sequence ID" value="NC_007760.1"/>
</dbReference>
<comment type="catalytic activity">
    <reaction evidence="15 17 19">
        <text>(6S)-NADHX + ADP = AMP + phosphate + NADH + H(+)</text>
        <dbReference type="Rhea" id="RHEA:32223"/>
        <dbReference type="ChEBI" id="CHEBI:15378"/>
        <dbReference type="ChEBI" id="CHEBI:43474"/>
        <dbReference type="ChEBI" id="CHEBI:57945"/>
        <dbReference type="ChEBI" id="CHEBI:64074"/>
        <dbReference type="ChEBI" id="CHEBI:456215"/>
        <dbReference type="ChEBI" id="CHEBI:456216"/>
        <dbReference type="EC" id="4.2.1.136"/>
    </reaction>
</comment>
<dbReference type="NCBIfam" id="TIGR00197">
    <property type="entry name" value="yjeF_nterm"/>
    <property type="match status" value="1"/>
</dbReference>
<comment type="similarity">
    <text evidence="17">Belongs to the NnrD/CARKD family.</text>
</comment>
<dbReference type="PIRSF" id="PIRSF017184">
    <property type="entry name" value="Nnr"/>
    <property type="match status" value="1"/>
</dbReference>
<evidence type="ECO:0000256" key="4">
    <source>
        <dbReference type="ARBA" id="ARBA00009524"/>
    </source>
</evidence>
<dbReference type="GO" id="GO:0005524">
    <property type="term" value="F:ATP binding"/>
    <property type="evidence" value="ECO:0007669"/>
    <property type="project" value="UniProtKB-UniRule"/>
</dbReference>
<feature type="binding site" evidence="18">
    <location>
        <begin position="57"/>
        <end position="61"/>
    </location>
    <ligand>
        <name>(6S)-NADPHX</name>
        <dbReference type="ChEBI" id="CHEBI:64076"/>
    </ligand>
</feature>
<comment type="cofactor">
    <cofactor evidence="17">
        <name>Mg(2+)</name>
        <dbReference type="ChEBI" id="CHEBI:18420"/>
    </cofactor>
</comment>
<evidence type="ECO:0000256" key="11">
    <source>
        <dbReference type="ARBA" id="ARBA00023235"/>
    </source>
</evidence>
<dbReference type="InterPro" id="IPR036652">
    <property type="entry name" value="YjeF_N_dom_sf"/>
</dbReference>
<keyword evidence="5 18" id="KW-0479">Metal-binding</keyword>
<dbReference type="GO" id="GO:0052856">
    <property type="term" value="F:NAD(P)HX epimerase activity"/>
    <property type="evidence" value="ECO:0007669"/>
    <property type="project" value="UniProtKB-UniRule"/>
</dbReference>
<feature type="binding site" evidence="18">
    <location>
        <position position="158"/>
    </location>
    <ligand>
        <name>(6S)-NADPHX</name>
        <dbReference type="ChEBI" id="CHEBI:64076"/>
    </ligand>
</feature>
<feature type="domain" description="YjeF N-terminal" evidence="21">
    <location>
        <begin position="9"/>
        <end position="216"/>
    </location>
</feature>
<comment type="similarity">
    <text evidence="18">Belongs to the NnrE/AIBP family.</text>
</comment>
<dbReference type="OrthoDB" id="9806925at2"/>
<comment type="subunit">
    <text evidence="17">Homotetramer.</text>
</comment>
<evidence type="ECO:0000256" key="9">
    <source>
        <dbReference type="ARBA" id="ARBA00022958"/>
    </source>
</evidence>
<dbReference type="GO" id="GO:0046496">
    <property type="term" value="P:nicotinamide nucleotide metabolic process"/>
    <property type="evidence" value="ECO:0007669"/>
    <property type="project" value="UniProtKB-UniRule"/>
</dbReference>
<evidence type="ECO:0000256" key="18">
    <source>
        <dbReference type="HAMAP-Rule" id="MF_01966"/>
    </source>
</evidence>
<evidence type="ECO:0000256" key="6">
    <source>
        <dbReference type="ARBA" id="ARBA00022741"/>
    </source>
</evidence>
<proteinExistence type="inferred from homology"/>
<comment type="catalytic activity">
    <reaction evidence="16 17 19">
        <text>(6S)-NADPHX + ADP = AMP + phosphate + NADPH + H(+)</text>
        <dbReference type="Rhea" id="RHEA:32235"/>
        <dbReference type="ChEBI" id="CHEBI:15378"/>
        <dbReference type="ChEBI" id="CHEBI:43474"/>
        <dbReference type="ChEBI" id="CHEBI:57783"/>
        <dbReference type="ChEBI" id="CHEBI:64076"/>
        <dbReference type="ChEBI" id="CHEBI:456215"/>
        <dbReference type="ChEBI" id="CHEBI:456216"/>
        <dbReference type="EC" id="4.2.1.136"/>
    </reaction>
</comment>
<evidence type="ECO:0000256" key="19">
    <source>
        <dbReference type="PIRNR" id="PIRNR017184"/>
    </source>
</evidence>
<feature type="domain" description="YjeF C-terminal" evidence="20">
    <location>
        <begin position="226"/>
        <end position="507"/>
    </location>
</feature>
<comment type="cofactor">
    <cofactor evidence="18 19">
        <name>K(+)</name>
        <dbReference type="ChEBI" id="CHEBI:29103"/>
    </cofactor>
    <text evidence="18 19">Binds 1 potassium ion per subunit.</text>
</comment>
<dbReference type="eggNOG" id="COG0063">
    <property type="taxonomic scope" value="Bacteria"/>
</dbReference>
<evidence type="ECO:0000256" key="17">
    <source>
        <dbReference type="HAMAP-Rule" id="MF_01965"/>
    </source>
</evidence>
<organism evidence="22 23">
    <name type="scientific">Anaeromyxobacter dehalogenans (strain 2CP-C)</name>
    <dbReference type="NCBI Taxonomy" id="290397"/>
    <lineage>
        <taxon>Bacteria</taxon>
        <taxon>Pseudomonadati</taxon>
        <taxon>Myxococcota</taxon>
        <taxon>Myxococcia</taxon>
        <taxon>Myxococcales</taxon>
        <taxon>Cystobacterineae</taxon>
        <taxon>Anaeromyxobacteraceae</taxon>
        <taxon>Anaeromyxobacter</taxon>
    </lineage>
</organism>
<feature type="binding site" evidence="17">
    <location>
        <position position="261"/>
    </location>
    <ligand>
        <name>(6S)-NADPHX</name>
        <dbReference type="ChEBI" id="CHEBI:64076"/>
    </ligand>
</feature>
<dbReference type="HAMAP" id="MF_01965">
    <property type="entry name" value="NADHX_dehydratase"/>
    <property type="match status" value="1"/>
</dbReference>
<accession>Q2IHZ2</accession>
<evidence type="ECO:0000313" key="22">
    <source>
        <dbReference type="EMBL" id="ABC81275.1"/>
    </source>
</evidence>
<comment type="similarity">
    <text evidence="3 19">In the N-terminal section; belongs to the NnrE/AIBP family.</text>
</comment>
<dbReference type="HAMAP" id="MF_01966">
    <property type="entry name" value="NADHX_epimerase"/>
    <property type="match status" value="1"/>
</dbReference>
<sequence>MRLVGAAEMRAIDRAAIDGLGIPSLDLMERAGRAAADAARALAGPGGRFAVVCGGGNNGGDGWVVARLLVGAGRAVRVVSLVDAARLGPDARAERARAEAAGVGAEPGDAPLEAGPGDVVVDAIFGTGLSRAPEGAFAEAIARIEDARRAGARVLAVDVPSGLSADTGRPLGEACVRADRTVTFAFQKRGLVLHPGPAYAGEVTVADIGIPPEAAAQVPAEAEMLLEEEARALVPPRDPEAHKGDAGRVLVIAGSPGKTGAAHLALTGALRGGAGLVTLAARAEVLPMALAGRPEAMSTALPGAGPLGKADLRPLLEAASAADALVIGPGIPRGDGTGALLLELLARAGVPAVLDADALNALAGQAERLAATGAPLLLTPHPGEMARLCGVSTAEVQGDRLGLAARQARAWGATVALKGARTVVAGPSGPPAVIPTGNPGLATGGTGDVLAGLCGALLAGGLAPAAAGRAGAWIHGRAGDLAARRLGQRGLLAGDLGAAIGEVWAEWRR</sequence>
<evidence type="ECO:0000259" key="21">
    <source>
        <dbReference type="PROSITE" id="PS51385"/>
    </source>
</evidence>
<evidence type="ECO:0000256" key="16">
    <source>
        <dbReference type="ARBA" id="ARBA00049209"/>
    </source>
</evidence>
<dbReference type="GO" id="GO:0110051">
    <property type="term" value="P:metabolite repair"/>
    <property type="evidence" value="ECO:0007669"/>
    <property type="project" value="TreeGrafter"/>
</dbReference>
<evidence type="ECO:0000313" key="23">
    <source>
        <dbReference type="Proteomes" id="UP000001935"/>
    </source>
</evidence>
<evidence type="ECO:0000256" key="13">
    <source>
        <dbReference type="ARBA" id="ARBA00023268"/>
    </source>
</evidence>
<dbReference type="GO" id="GO:0046872">
    <property type="term" value="F:metal ion binding"/>
    <property type="evidence" value="ECO:0007669"/>
    <property type="project" value="UniProtKB-UniRule"/>
</dbReference>
<evidence type="ECO:0000256" key="2">
    <source>
        <dbReference type="ARBA" id="ARBA00000909"/>
    </source>
</evidence>
<comment type="function">
    <text evidence="17">Catalyzes the dehydration of the S-form of NAD(P)HX at the expense of ADP, which is converted to AMP. Together with NAD(P)HX epimerase, which catalyzes the epimerization of the S- and R-forms, the enzyme allows the repair of both epimers of NAD(P)HX, a damaged form of NAD(P)H that is a result of enzymatic or heat-dependent hydration.</text>
</comment>
<keyword evidence="8 17" id="KW-0521">NADP</keyword>
<dbReference type="EC" id="5.1.99.6" evidence="19"/>
<dbReference type="Gene3D" id="3.40.1190.20">
    <property type="match status" value="1"/>
</dbReference>
<keyword evidence="6 17" id="KW-0547">Nucleotide-binding</keyword>
<dbReference type="InterPro" id="IPR030677">
    <property type="entry name" value="Nnr"/>
</dbReference>
<evidence type="ECO:0000256" key="10">
    <source>
        <dbReference type="ARBA" id="ARBA00023027"/>
    </source>
</evidence>
<feature type="binding site" evidence="18">
    <location>
        <position position="58"/>
    </location>
    <ligand>
        <name>K(+)</name>
        <dbReference type="ChEBI" id="CHEBI:29103"/>
    </ligand>
</feature>
<dbReference type="InterPro" id="IPR000631">
    <property type="entry name" value="CARKD"/>
</dbReference>
<protein>
    <recommendedName>
        <fullName evidence="19">Bifunctional NAD(P)H-hydrate repair enzyme</fullName>
    </recommendedName>
    <alternativeName>
        <fullName evidence="19">Nicotinamide nucleotide repair protein</fullName>
    </alternativeName>
    <domain>
        <recommendedName>
            <fullName evidence="19">ADP-dependent (S)-NAD(P)H-hydrate dehydratase</fullName>
            <ecNumber evidence="19">4.2.1.136</ecNumber>
        </recommendedName>
        <alternativeName>
            <fullName evidence="19">ADP-dependent NAD(P)HX dehydratase</fullName>
        </alternativeName>
    </domain>
    <domain>
        <recommendedName>
            <fullName evidence="19">NAD(P)H-hydrate epimerase</fullName>
            <ecNumber evidence="19">5.1.99.6</ecNumber>
        </recommendedName>
    </domain>
</protein>
<comment type="similarity">
    <text evidence="4 19">In the C-terminal section; belongs to the NnrD/CARKD family.</text>
</comment>
<dbReference type="EC" id="4.2.1.136" evidence="19"/>
<dbReference type="CDD" id="cd01171">
    <property type="entry name" value="YXKO-related"/>
    <property type="match status" value="1"/>
</dbReference>
<dbReference type="Gene3D" id="3.40.50.10260">
    <property type="entry name" value="YjeF N-terminal domain"/>
    <property type="match status" value="1"/>
</dbReference>
<dbReference type="STRING" id="290397.Adeh_1502"/>
<feature type="binding site" evidence="17">
    <location>
        <position position="330"/>
    </location>
    <ligand>
        <name>(6S)-NADPHX</name>
        <dbReference type="ChEBI" id="CHEBI:64076"/>
    </ligand>
</feature>
<evidence type="ECO:0000256" key="1">
    <source>
        <dbReference type="ARBA" id="ARBA00000013"/>
    </source>
</evidence>
<feature type="binding site" evidence="18">
    <location>
        <position position="122"/>
    </location>
    <ligand>
        <name>K(+)</name>
        <dbReference type="ChEBI" id="CHEBI:29103"/>
    </ligand>
</feature>
<feature type="binding site" evidence="17">
    <location>
        <position position="448"/>
    </location>
    <ligand>
        <name>(6S)-NADPHX</name>
        <dbReference type="ChEBI" id="CHEBI:64076"/>
    </ligand>
</feature>
<dbReference type="Pfam" id="PF03853">
    <property type="entry name" value="YjeF_N"/>
    <property type="match status" value="1"/>
</dbReference>
<keyword evidence="11 18" id="KW-0413">Isomerase</keyword>
<evidence type="ECO:0000256" key="7">
    <source>
        <dbReference type="ARBA" id="ARBA00022840"/>
    </source>
</evidence>
<dbReference type="PANTHER" id="PTHR12592">
    <property type="entry name" value="ATP-DEPENDENT (S)-NAD(P)H-HYDRATE DEHYDRATASE FAMILY MEMBER"/>
    <property type="match status" value="1"/>
</dbReference>
<evidence type="ECO:0000256" key="15">
    <source>
        <dbReference type="ARBA" id="ARBA00048238"/>
    </source>
</evidence>
<dbReference type="SUPFAM" id="SSF53613">
    <property type="entry name" value="Ribokinase-like"/>
    <property type="match status" value="1"/>
</dbReference>
<gene>
    <name evidence="17" type="primary">nnrD</name>
    <name evidence="18" type="synonym">nnrE</name>
    <name evidence="22" type="ordered locus">Adeh_1502</name>
</gene>
<dbReference type="PROSITE" id="PS51383">
    <property type="entry name" value="YJEF_C_3"/>
    <property type="match status" value="1"/>
</dbReference>
<dbReference type="InterPro" id="IPR004443">
    <property type="entry name" value="YjeF_N_dom"/>
</dbReference>
<dbReference type="NCBIfam" id="TIGR00196">
    <property type="entry name" value="yjeF_cterm"/>
    <property type="match status" value="1"/>
</dbReference>
<keyword evidence="12 17" id="KW-0456">Lyase</keyword>
<dbReference type="HOGENOM" id="CLU_024853_4_1_7"/>
<evidence type="ECO:0000256" key="8">
    <source>
        <dbReference type="ARBA" id="ARBA00022857"/>
    </source>
</evidence>
<keyword evidence="13" id="KW-0511">Multifunctional enzyme</keyword>
<dbReference type="PANTHER" id="PTHR12592:SF0">
    <property type="entry name" value="ATP-DEPENDENT (S)-NAD(P)H-HYDRATE DEHYDRATASE"/>
    <property type="match status" value="1"/>
</dbReference>
<keyword evidence="7 17" id="KW-0067">ATP-binding</keyword>
<dbReference type="KEGG" id="ade:Adeh_1502"/>
<name>Q2IHZ2_ANADE</name>
<evidence type="ECO:0000259" key="20">
    <source>
        <dbReference type="PROSITE" id="PS51383"/>
    </source>
</evidence>
<comment type="catalytic activity">
    <reaction evidence="1 18 19">
        <text>(6R)-NADHX = (6S)-NADHX</text>
        <dbReference type="Rhea" id="RHEA:32215"/>
        <dbReference type="ChEBI" id="CHEBI:64074"/>
        <dbReference type="ChEBI" id="CHEBI:64075"/>
        <dbReference type="EC" id="5.1.99.6"/>
    </reaction>
</comment>
<dbReference type="Proteomes" id="UP000001935">
    <property type="component" value="Chromosome"/>
</dbReference>
<reference evidence="22 23" key="1">
    <citation type="submission" date="2006-01" db="EMBL/GenBank/DDBJ databases">
        <title>Complete sequence of Anaeromyxobacter dehalogenans 2CP-C.</title>
        <authorList>
            <consortium name="US DOE Joint Genome Institute"/>
            <person name="Copeland A."/>
            <person name="Lucas S."/>
            <person name="Lapidus A."/>
            <person name="Barry K."/>
            <person name="Detter J.C."/>
            <person name="Glavina T."/>
            <person name="Hammon N."/>
            <person name="Israni S."/>
            <person name="Pitluck S."/>
            <person name="Brettin T."/>
            <person name="Bruce D."/>
            <person name="Han C."/>
            <person name="Tapia R."/>
            <person name="Gilna P."/>
            <person name="Kiss H."/>
            <person name="Schmutz J."/>
            <person name="Larimer F."/>
            <person name="Land M."/>
            <person name="Kyrpides N."/>
            <person name="Anderson I."/>
            <person name="Sanford R.A."/>
            <person name="Ritalahti K.M."/>
            <person name="Thomas H.S."/>
            <person name="Kirby J.R."/>
            <person name="Zhulin I.B."/>
            <person name="Loeffler F.E."/>
            <person name="Richardson P."/>
        </authorList>
    </citation>
    <scope>NUCLEOTIDE SEQUENCE [LARGE SCALE GENOMIC DNA]</scope>
    <source>
        <strain evidence="22 23">2CP-C</strain>
    </source>
</reference>
<dbReference type="EMBL" id="CP000251">
    <property type="protein sequence ID" value="ABC81275.1"/>
    <property type="molecule type" value="Genomic_DNA"/>
</dbReference>
<feature type="binding site" evidence="18">
    <location>
        <position position="161"/>
    </location>
    <ligand>
        <name>K(+)</name>
        <dbReference type="ChEBI" id="CHEBI:29103"/>
    </ligand>
</feature>
<comment type="catalytic activity">
    <reaction evidence="2 18 19">
        <text>(6R)-NADPHX = (6S)-NADPHX</text>
        <dbReference type="Rhea" id="RHEA:32227"/>
        <dbReference type="ChEBI" id="CHEBI:64076"/>
        <dbReference type="ChEBI" id="CHEBI:64077"/>
        <dbReference type="EC" id="5.1.99.6"/>
    </reaction>
</comment>
<feature type="binding site" evidence="17">
    <location>
        <position position="381"/>
    </location>
    <ligand>
        <name>(6S)-NADPHX</name>
        <dbReference type="ChEBI" id="CHEBI:64076"/>
    </ligand>
</feature>
<feature type="binding site" evidence="17">
    <location>
        <begin position="418"/>
        <end position="422"/>
    </location>
    <ligand>
        <name>AMP</name>
        <dbReference type="ChEBI" id="CHEBI:456215"/>
    </ligand>
</feature>
<dbReference type="GO" id="GO:0052855">
    <property type="term" value="F:ADP-dependent NAD(P)H-hydrate dehydratase activity"/>
    <property type="evidence" value="ECO:0007669"/>
    <property type="project" value="UniProtKB-UniRule"/>
</dbReference>
<evidence type="ECO:0000256" key="14">
    <source>
        <dbReference type="ARBA" id="ARBA00025153"/>
    </source>
</evidence>
<comment type="function">
    <text evidence="18">Catalyzes the epimerization of the S- and R-forms of NAD(P)HX, a damaged form of NAD(P)H that is a result of enzymatic or heat-dependent hydration. This is a prerequisite for the S-specific NAD(P)H-hydrate dehydratase to allow the repair of both epimers of NAD(P)HX.</text>
</comment>
<dbReference type="AlphaFoldDB" id="Q2IHZ2"/>
<dbReference type="PROSITE" id="PS51385">
    <property type="entry name" value="YJEF_N"/>
    <property type="match status" value="1"/>
</dbReference>
<evidence type="ECO:0000256" key="12">
    <source>
        <dbReference type="ARBA" id="ARBA00023239"/>
    </source>
</evidence>